<dbReference type="FunFam" id="3.40.50.1360:FF:000001">
    <property type="entry name" value="Ribose-5-phosphate isomerase A"/>
    <property type="match status" value="1"/>
</dbReference>
<keyword evidence="7" id="KW-1185">Reference proteome</keyword>
<feature type="binding site" evidence="3">
    <location>
        <begin position="34"/>
        <end position="37"/>
    </location>
    <ligand>
        <name>substrate</name>
    </ligand>
</feature>
<dbReference type="UniPathway" id="UPA00115">
    <property type="reaction ID" value="UER00412"/>
</dbReference>
<proteinExistence type="inferred from homology"/>
<feature type="active site" description="Proton acceptor" evidence="3">
    <location>
        <position position="113"/>
    </location>
</feature>
<dbReference type="STRING" id="1231339.Abci_011_066"/>
<comment type="function">
    <text evidence="3">Catalyzes the reversible conversion of ribose-5-phosphate to ribulose 5-phosphate.</text>
</comment>
<dbReference type="Gene3D" id="3.30.70.260">
    <property type="match status" value="1"/>
</dbReference>
<dbReference type="EMBL" id="BJVU01000002">
    <property type="protein sequence ID" value="GEL58040.1"/>
    <property type="molecule type" value="Genomic_DNA"/>
</dbReference>
<reference evidence="4 6" key="1">
    <citation type="submission" date="2012-11" db="EMBL/GenBank/DDBJ databases">
        <title>Whole genome sequence of Acetobacter cibinongensis 4H-1.</title>
        <authorList>
            <person name="Azuma Y."/>
            <person name="Higashiura N."/>
            <person name="Hirakawa H."/>
            <person name="Matsushita K."/>
        </authorList>
    </citation>
    <scope>NUCLEOTIDE SEQUENCE [LARGE SCALE GENOMIC DNA]</scope>
    <source>
        <strain evidence="4 6">4H-1</strain>
    </source>
</reference>
<accession>A0A0D6N498</accession>
<dbReference type="InterPro" id="IPR020672">
    <property type="entry name" value="Ribose5P_isomerase_typA_subgr"/>
</dbReference>
<dbReference type="SUPFAM" id="SSF75445">
    <property type="entry name" value="D-ribose-5-phosphate isomerase (RpiA), lid domain"/>
    <property type="match status" value="1"/>
</dbReference>
<dbReference type="GO" id="GO:0004751">
    <property type="term" value="F:ribose-5-phosphate isomerase activity"/>
    <property type="evidence" value="ECO:0007669"/>
    <property type="project" value="UniProtKB-UniRule"/>
</dbReference>
<feature type="binding site" evidence="3">
    <location>
        <begin position="90"/>
        <end position="93"/>
    </location>
    <ligand>
        <name>substrate</name>
    </ligand>
</feature>
<evidence type="ECO:0000313" key="5">
    <source>
        <dbReference type="EMBL" id="GEL58040.1"/>
    </source>
</evidence>
<sequence>MTGQPLDPAALFKQQAAIQAATLVKDGMAVGLGTGSTATFVVAELGRRIREEGLRICAIPTSDATEAQAREEGIPLTSFGEHPDLDIAIDGADEIEPGTLNLVKGRGGALLREKIVAAAAKQLVIVADASKYVEHLGMLCPVPVEVVPFGWESAATRLARLGAHVAPRKHRDGSFYLTDEKNLIMDCVFGPIEDPDTLSQSIYGIVGVIEHGLFLHMATQTITAGPEGIKILEPARKQATQGAL</sequence>
<dbReference type="EMBL" id="BAMV01000011">
    <property type="protein sequence ID" value="GAN60336.1"/>
    <property type="molecule type" value="Genomic_DNA"/>
</dbReference>
<reference evidence="5 7" key="2">
    <citation type="submission" date="2019-07" db="EMBL/GenBank/DDBJ databases">
        <title>Whole genome shotgun sequence of Acetobacter cibinongensis NBRC 16605.</title>
        <authorList>
            <person name="Hosoyama A."/>
            <person name="Uohara A."/>
            <person name="Ohji S."/>
            <person name="Ichikawa N."/>
        </authorList>
    </citation>
    <scope>NUCLEOTIDE SEQUENCE [LARGE SCALE GENOMIC DNA]</scope>
    <source>
        <strain evidence="5 7">NBRC 16605</strain>
    </source>
</reference>
<dbReference type="InterPro" id="IPR050262">
    <property type="entry name" value="Ribose-5P_isomerase"/>
</dbReference>
<feature type="binding site" evidence="3">
    <location>
        <begin position="104"/>
        <end position="107"/>
    </location>
    <ligand>
        <name>substrate</name>
    </ligand>
</feature>
<dbReference type="PANTHER" id="PTHR43748">
    <property type="entry name" value="RIBOSE-5-PHOSPHATE ISOMERASE 3, CHLOROPLASTIC-RELATED"/>
    <property type="match status" value="1"/>
</dbReference>
<feature type="binding site" evidence="3">
    <location>
        <position position="131"/>
    </location>
    <ligand>
        <name>substrate</name>
    </ligand>
</feature>
<dbReference type="EC" id="5.3.1.6" evidence="3"/>
<evidence type="ECO:0000256" key="3">
    <source>
        <dbReference type="HAMAP-Rule" id="MF_00170"/>
    </source>
</evidence>
<dbReference type="Pfam" id="PF06026">
    <property type="entry name" value="Rib_5-P_isom_A"/>
    <property type="match status" value="1"/>
</dbReference>
<comment type="pathway">
    <text evidence="3">Carbohydrate degradation; pentose phosphate pathway; D-ribose 5-phosphate from D-ribulose 5-phosphate (non-oxidative stage): step 1/1.</text>
</comment>
<dbReference type="InterPro" id="IPR037171">
    <property type="entry name" value="NagB/RpiA_transferase-like"/>
</dbReference>
<dbReference type="NCBIfam" id="NF001924">
    <property type="entry name" value="PRK00702.1"/>
    <property type="match status" value="1"/>
</dbReference>
<comment type="subunit">
    <text evidence="3">Homodimer.</text>
</comment>
<protein>
    <recommendedName>
        <fullName evidence="3">Ribose-5-phosphate isomerase A</fullName>
        <ecNumber evidence="3">5.3.1.6</ecNumber>
    </recommendedName>
    <alternativeName>
        <fullName evidence="3">Phosphoriboisomerase A</fullName>
        <shortName evidence="3">PRI</shortName>
    </alternativeName>
</protein>
<comment type="caution">
    <text evidence="4">The sequence shown here is derived from an EMBL/GenBank/DDBJ whole genome shotgun (WGS) entry which is preliminary data.</text>
</comment>
<gene>
    <name evidence="3 5" type="primary">rpiA</name>
    <name evidence="4" type="ORF">Abci_011_066</name>
    <name evidence="5" type="ORF">ACI01nite_06420</name>
</gene>
<evidence type="ECO:0000256" key="2">
    <source>
        <dbReference type="ARBA" id="ARBA00023235"/>
    </source>
</evidence>
<dbReference type="Proteomes" id="UP000321891">
    <property type="component" value="Unassembled WGS sequence"/>
</dbReference>
<dbReference type="RefSeq" id="WP_048838396.1">
    <property type="nucleotide sequence ID" value="NZ_BAMV01000011.1"/>
</dbReference>
<dbReference type="NCBIfam" id="TIGR00021">
    <property type="entry name" value="rpiA"/>
    <property type="match status" value="1"/>
</dbReference>
<evidence type="ECO:0000313" key="4">
    <source>
        <dbReference type="EMBL" id="GAN60336.1"/>
    </source>
</evidence>
<name>A0A0D6N498_9PROT</name>
<dbReference type="Proteomes" id="UP000032671">
    <property type="component" value="Unassembled WGS sequence"/>
</dbReference>
<dbReference type="GO" id="GO:0009052">
    <property type="term" value="P:pentose-phosphate shunt, non-oxidative branch"/>
    <property type="evidence" value="ECO:0007669"/>
    <property type="project" value="UniProtKB-UniRule"/>
</dbReference>
<evidence type="ECO:0000313" key="7">
    <source>
        <dbReference type="Proteomes" id="UP000321891"/>
    </source>
</evidence>
<organism evidence="4 6">
    <name type="scientific">Acetobacter cibinongensis</name>
    <dbReference type="NCBI Taxonomy" id="146475"/>
    <lineage>
        <taxon>Bacteria</taxon>
        <taxon>Pseudomonadati</taxon>
        <taxon>Pseudomonadota</taxon>
        <taxon>Alphaproteobacteria</taxon>
        <taxon>Acetobacterales</taxon>
        <taxon>Acetobacteraceae</taxon>
        <taxon>Acetobacter</taxon>
    </lineage>
</organism>
<accession>A0A6N3SL02</accession>
<keyword evidence="2 3" id="KW-0413">Isomerase</keyword>
<evidence type="ECO:0000313" key="6">
    <source>
        <dbReference type="Proteomes" id="UP000032671"/>
    </source>
</evidence>
<dbReference type="InterPro" id="IPR004788">
    <property type="entry name" value="Ribose5P_isomerase_type_A"/>
</dbReference>
<comment type="catalytic activity">
    <reaction evidence="1 3">
        <text>aldehydo-D-ribose 5-phosphate = D-ribulose 5-phosphate</text>
        <dbReference type="Rhea" id="RHEA:14657"/>
        <dbReference type="ChEBI" id="CHEBI:58121"/>
        <dbReference type="ChEBI" id="CHEBI:58273"/>
        <dbReference type="EC" id="5.3.1.6"/>
    </reaction>
</comment>
<dbReference type="HAMAP" id="MF_00170">
    <property type="entry name" value="Rib_5P_isom_A"/>
    <property type="match status" value="1"/>
</dbReference>
<evidence type="ECO:0000256" key="1">
    <source>
        <dbReference type="ARBA" id="ARBA00001713"/>
    </source>
</evidence>
<dbReference type="PANTHER" id="PTHR43748:SF3">
    <property type="entry name" value="RIBOSE-5-PHOSPHATE ISOMERASE 3, CHLOROPLASTIC-RELATED"/>
    <property type="match status" value="1"/>
</dbReference>
<dbReference type="AlphaFoldDB" id="A0A0D6N498"/>
<dbReference type="Gene3D" id="3.40.50.1360">
    <property type="match status" value="1"/>
</dbReference>
<dbReference type="CDD" id="cd01398">
    <property type="entry name" value="RPI_A"/>
    <property type="match status" value="1"/>
</dbReference>
<comment type="similarity">
    <text evidence="3">Belongs to the ribose 5-phosphate isomerase family.</text>
</comment>
<dbReference type="SUPFAM" id="SSF100950">
    <property type="entry name" value="NagB/RpiA/CoA transferase-like"/>
    <property type="match status" value="1"/>
</dbReference>